<keyword evidence="6 7" id="KW-0472">Membrane</keyword>
<dbReference type="SUPFAM" id="SSF144091">
    <property type="entry name" value="Rhomboid-like"/>
    <property type="match status" value="1"/>
</dbReference>
<feature type="transmembrane region" description="Helical" evidence="7">
    <location>
        <begin position="237"/>
        <end position="257"/>
    </location>
</feature>
<dbReference type="InterPro" id="IPR022764">
    <property type="entry name" value="Peptidase_S54_rhomboid_dom"/>
</dbReference>
<evidence type="ECO:0000256" key="5">
    <source>
        <dbReference type="ARBA" id="ARBA00022989"/>
    </source>
</evidence>
<keyword evidence="9" id="KW-0645">Protease</keyword>
<feature type="transmembrane region" description="Helical" evidence="7">
    <location>
        <begin position="99"/>
        <end position="117"/>
    </location>
</feature>
<organism evidence="9 10">
    <name type="scientific">Virgibacillus natechei</name>
    <dbReference type="NCBI Taxonomy" id="1216297"/>
    <lineage>
        <taxon>Bacteria</taxon>
        <taxon>Bacillati</taxon>
        <taxon>Bacillota</taxon>
        <taxon>Bacilli</taxon>
        <taxon>Bacillales</taxon>
        <taxon>Bacillaceae</taxon>
        <taxon>Virgibacillus</taxon>
    </lineage>
</organism>
<accession>A0ABS4IN75</accession>
<feature type="transmembrane region" description="Helical" evidence="7">
    <location>
        <begin position="67"/>
        <end position="87"/>
    </location>
</feature>
<feature type="transmembrane region" description="Helical" evidence="7">
    <location>
        <begin position="158"/>
        <end position="176"/>
    </location>
</feature>
<comment type="similarity">
    <text evidence="2">Belongs to the peptidase S54 family.</text>
</comment>
<name>A0ABS4IN75_9BACI</name>
<evidence type="ECO:0000313" key="10">
    <source>
        <dbReference type="Proteomes" id="UP001519345"/>
    </source>
</evidence>
<reference evidence="9 10" key="1">
    <citation type="submission" date="2021-03" db="EMBL/GenBank/DDBJ databases">
        <title>Genomic Encyclopedia of Type Strains, Phase IV (KMG-IV): sequencing the most valuable type-strain genomes for metagenomic binning, comparative biology and taxonomic classification.</title>
        <authorList>
            <person name="Goeker M."/>
        </authorList>
    </citation>
    <scope>NUCLEOTIDE SEQUENCE [LARGE SCALE GENOMIC DNA]</scope>
    <source>
        <strain evidence="9 10">DSM 25609</strain>
    </source>
</reference>
<dbReference type="Proteomes" id="UP001519345">
    <property type="component" value="Unassembled WGS sequence"/>
</dbReference>
<dbReference type="Pfam" id="PF01694">
    <property type="entry name" value="Rhomboid"/>
    <property type="match status" value="1"/>
</dbReference>
<proteinExistence type="inferred from homology"/>
<evidence type="ECO:0000256" key="1">
    <source>
        <dbReference type="ARBA" id="ARBA00004141"/>
    </source>
</evidence>
<feature type="domain" description="Peptidase S54 rhomboid" evidence="8">
    <location>
        <begin position="58"/>
        <end position="196"/>
    </location>
</feature>
<feature type="transmembrane region" description="Helical" evidence="7">
    <location>
        <begin position="123"/>
        <end position="146"/>
    </location>
</feature>
<evidence type="ECO:0000259" key="8">
    <source>
        <dbReference type="Pfam" id="PF01694"/>
    </source>
</evidence>
<dbReference type="PANTHER" id="PTHR43731">
    <property type="entry name" value="RHOMBOID PROTEASE"/>
    <property type="match status" value="1"/>
</dbReference>
<dbReference type="RefSeq" id="WP_209464499.1">
    <property type="nucleotide sequence ID" value="NZ_CP110224.1"/>
</dbReference>
<comment type="caution">
    <text evidence="9">The sequence shown here is derived from an EMBL/GenBank/DDBJ whole genome shotgun (WGS) entry which is preliminary data.</text>
</comment>
<sequence>MFIRTERSVKEFIQFYPIVAGLVIINLVLWLIIDFLQLPIGSWIYQLGVGSNYYIEDGQYWRLFTPIFLHAGLMHVLFNSFALVLFGPALEQMLGKFKFIVAYIGAGVAGNLGTYILGASEIWNLHLGASGAVYGLFGMYVFMIAFRQHLIDPGSRQIVMVIFIVGLIMTFVRPNINIYAHIFGFIGGFAIAQLVLTNAQPFSPWRNQKRRYKDDDAVQFDPQRWKKKRIPQKMKKNIVWIVIGGLVLIGVLSRLNLF</sequence>
<feature type="transmembrane region" description="Helical" evidence="7">
    <location>
        <begin position="182"/>
        <end position="203"/>
    </location>
</feature>
<feature type="transmembrane region" description="Helical" evidence="7">
    <location>
        <begin position="12"/>
        <end position="33"/>
    </location>
</feature>
<keyword evidence="10" id="KW-1185">Reference proteome</keyword>
<dbReference type="Gene3D" id="1.20.1540.10">
    <property type="entry name" value="Rhomboid-like"/>
    <property type="match status" value="1"/>
</dbReference>
<keyword evidence="4" id="KW-0378">Hydrolase</keyword>
<dbReference type="InterPro" id="IPR035952">
    <property type="entry name" value="Rhomboid-like_sf"/>
</dbReference>
<keyword evidence="3 7" id="KW-0812">Transmembrane</keyword>
<evidence type="ECO:0000256" key="6">
    <source>
        <dbReference type="ARBA" id="ARBA00023136"/>
    </source>
</evidence>
<evidence type="ECO:0000256" key="7">
    <source>
        <dbReference type="SAM" id="Phobius"/>
    </source>
</evidence>
<comment type="subcellular location">
    <subcellularLocation>
        <location evidence="1">Membrane</location>
        <topology evidence="1">Multi-pass membrane protein</topology>
    </subcellularLocation>
</comment>
<evidence type="ECO:0000256" key="2">
    <source>
        <dbReference type="ARBA" id="ARBA00009045"/>
    </source>
</evidence>
<dbReference type="PANTHER" id="PTHR43731:SF14">
    <property type="entry name" value="PRESENILIN-ASSOCIATED RHOMBOID-LIKE PROTEIN, MITOCHONDRIAL"/>
    <property type="match status" value="1"/>
</dbReference>
<evidence type="ECO:0000256" key="4">
    <source>
        <dbReference type="ARBA" id="ARBA00022801"/>
    </source>
</evidence>
<dbReference type="GO" id="GO:0008233">
    <property type="term" value="F:peptidase activity"/>
    <property type="evidence" value="ECO:0007669"/>
    <property type="project" value="UniProtKB-KW"/>
</dbReference>
<dbReference type="GO" id="GO:0006508">
    <property type="term" value="P:proteolysis"/>
    <property type="evidence" value="ECO:0007669"/>
    <property type="project" value="UniProtKB-KW"/>
</dbReference>
<keyword evidence="5 7" id="KW-1133">Transmembrane helix</keyword>
<dbReference type="InterPro" id="IPR050925">
    <property type="entry name" value="Rhomboid_protease_S54"/>
</dbReference>
<protein>
    <submittedName>
        <fullName evidence="9">Membrane associated rhomboid family serine protease</fullName>
    </submittedName>
</protein>
<evidence type="ECO:0000313" key="9">
    <source>
        <dbReference type="EMBL" id="MBP1971454.1"/>
    </source>
</evidence>
<gene>
    <name evidence="9" type="ORF">J2Z83_003593</name>
</gene>
<evidence type="ECO:0000256" key="3">
    <source>
        <dbReference type="ARBA" id="ARBA00022692"/>
    </source>
</evidence>
<dbReference type="EMBL" id="JAGGKX010000026">
    <property type="protein sequence ID" value="MBP1971454.1"/>
    <property type="molecule type" value="Genomic_DNA"/>
</dbReference>